<dbReference type="PANTHER" id="PTHR11561">
    <property type="entry name" value="PHOSPHOENOLPYRUVATE CARBOXYKINASE"/>
    <property type="match status" value="1"/>
</dbReference>
<dbReference type="SUPFAM" id="SSF68923">
    <property type="entry name" value="PEP carboxykinase N-terminal domain"/>
    <property type="match status" value="1"/>
</dbReference>
<comment type="catalytic activity">
    <reaction evidence="9">
        <text>oxaloacetate + GTP = phosphoenolpyruvate + GDP + CO2</text>
        <dbReference type="Rhea" id="RHEA:10388"/>
        <dbReference type="ChEBI" id="CHEBI:16452"/>
        <dbReference type="ChEBI" id="CHEBI:16526"/>
        <dbReference type="ChEBI" id="CHEBI:37565"/>
        <dbReference type="ChEBI" id="CHEBI:58189"/>
        <dbReference type="ChEBI" id="CHEBI:58702"/>
        <dbReference type="EC" id="4.1.1.32"/>
    </reaction>
</comment>
<feature type="binding site" evidence="9">
    <location>
        <position position="332"/>
    </location>
    <ligand>
        <name>Mn(2+)</name>
        <dbReference type="ChEBI" id="CHEBI:29035"/>
    </ligand>
</feature>
<evidence type="ECO:0000256" key="8">
    <source>
        <dbReference type="ARBA" id="ARBA00023239"/>
    </source>
</evidence>
<evidence type="ECO:0000256" key="2">
    <source>
        <dbReference type="ARBA" id="ARBA00022432"/>
    </source>
</evidence>
<comment type="caution">
    <text evidence="12">The sequence shown here is derived from an EMBL/GenBank/DDBJ whole genome shotgun (WGS) entry which is preliminary data.</text>
</comment>
<dbReference type="PROSITE" id="PS00505">
    <property type="entry name" value="PEPCK_GTP"/>
    <property type="match status" value="1"/>
</dbReference>
<dbReference type="InterPro" id="IPR035078">
    <property type="entry name" value="PEP_carboxykinase_GTP_N"/>
</dbReference>
<evidence type="ECO:0000256" key="7">
    <source>
        <dbReference type="ARBA" id="ARBA00023211"/>
    </source>
</evidence>
<feature type="domain" description="Phosphoenolpyruvate carboxykinase C-terminal P-loop" evidence="10">
    <location>
        <begin position="281"/>
        <end position="642"/>
    </location>
</feature>
<dbReference type="Gene3D" id="2.170.8.10">
    <property type="entry name" value="Phosphoenolpyruvate Carboxykinase, domain 2"/>
    <property type="match status" value="1"/>
</dbReference>
<dbReference type="Proteomes" id="UP000826651">
    <property type="component" value="Unassembled WGS sequence"/>
</dbReference>
<dbReference type="SUPFAM" id="SSF53795">
    <property type="entry name" value="PEP carboxykinase-like"/>
    <property type="match status" value="1"/>
</dbReference>
<dbReference type="InterPro" id="IPR008210">
    <property type="entry name" value="PEP_carboxykinase_N"/>
</dbReference>
<dbReference type="Pfam" id="PF17297">
    <property type="entry name" value="PEPCK_N"/>
    <property type="match status" value="1"/>
</dbReference>
<evidence type="ECO:0000256" key="5">
    <source>
        <dbReference type="ARBA" id="ARBA00022793"/>
    </source>
</evidence>
<keyword evidence="13" id="KW-1185">Reference proteome</keyword>
<keyword evidence="5 9" id="KW-0210">Decarboxylase</keyword>
<dbReference type="HAMAP" id="MF_00452">
    <property type="entry name" value="PEPCK_GTP"/>
    <property type="match status" value="1"/>
</dbReference>
<dbReference type="InterPro" id="IPR018091">
    <property type="entry name" value="PEP_carboxykin_GTP_CS"/>
</dbReference>
<comment type="cofactor">
    <cofactor evidence="9">
        <name>Mn(2+)</name>
        <dbReference type="ChEBI" id="CHEBI:29035"/>
    </cofactor>
    <text evidence="9">Binds 1 Mn(2+) ion per subunit.</text>
</comment>
<evidence type="ECO:0000313" key="13">
    <source>
        <dbReference type="Proteomes" id="UP000826651"/>
    </source>
</evidence>
<evidence type="ECO:0000256" key="9">
    <source>
        <dbReference type="HAMAP-Rule" id="MF_00452"/>
    </source>
</evidence>
<organism evidence="12 13">
    <name type="scientific">Occultella gossypii</name>
    <dbReference type="NCBI Taxonomy" id="2800820"/>
    <lineage>
        <taxon>Bacteria</taxon>
        <taxon>Bacillati</taxon>
        <taxon>Actinomycetota</taxon>
        <taxon>Actinomycetes</taxon>
        <taxon>Micrococcales</taxon>
        <taxon>Ruaniaceae</taxon>
        <taxon>Occultella</taxon>
    </lineage>
</organism>
<keyword evidence="2 9" id="KW-0312">Gluconeogenesis</keyword>
<dbReference type="RefSeq" id="WP_223409334.1">
    <property type="nucleotide sequence ID" value="NZ_JAGSHT010000020.1"/>
</dbReference>
<dbReference type="NCBIfam" id="NF003253">
    <property type="entry name" value="PRK04210.1"/>
    <property type="match status" value="1"/>
</dbReference>
<sequence>MFLSAIDEPEGDVLDVPVLFGAERPTRRLSADNAGPASTVPATRPGPLAEVTAWVDRIAALTQPDDVQWCDGSDAENDRIIETLVRAGTLIRLNPELRPNSYLARSAPSDVARVESATYICSEQEVDAGPTNNWMAPAQMREVLDGVFAGSMRGRTMYVVPFSMGPVGGPISQVGIEITDSPYVVASMRIMTRVGTAALNEIAGGASWVPAVHSVGMPLTGDAGETIPDVPWPCSDTKYITHFPETREIWSFGSGYGGNALLGKKCFALRVASAIARDEGWLAEHMLLIRLTDDSGRAFHVAAAFPSACGKTNLAMLRPSIPGWKVTTLGDDIVWMRPGPDGRLRAINPEAGFFGVAPGTGITTNPTAIETLSHDVIFTNVALTDDGDVWWEGLTPDAPEHLIDWQGRDWTPDLGAAHGRPAAHPNSRFTVAADQCPVIDERWDDPDGVPVDAILFGGRRATNVPLVMQSQDWEHGVFYGATVSSEQTAAAEGTVGQLRRDPFAMLPFCGYNMADYWGHWLRMGEVLGADAPKIFAVNWFRKGADGGFLWPGFSENSRVLDWVLRRIAGEVSGRPSPLGTLPAEGELNLAGLELPDGALAALFDVDARAWLAEADLTEDYFEQFGDRLPPAMPAQLAALRERLTRSAAGSAPARAAATS</sequence>
<feature type="binding site" evidence="9">
    <location>
        <begin position="426"/>
        <end position="428"/>
    </location>
    <ligand>
        <name>substrate</name>
    </ligand>
</feature>
<name>A0ABS7SEJ2_9MICO</name>
<evidence type="ECO:0000256" key="6">
    <source>
        <dbReference type="ARBA" id="ARBA00023134"/>
    </source>
</evidence>
<feature type="binding site" evidence="9">
    <location>
        <position position="428"/>
    </location>
    <ligand>
        <name>GTP</name>
        <dbReference type="ChEBI" id="CHEBI:37565"/>
    </ligand>
</feature>
<protein>
    <recommendedName>
        <fullName evidence="9">Phosphoenolpyruvate carboxykinase [GTP]</fullName>
        <shortName evidence="9">PEP carboxykinase</shortName>
        <shortName evidence="9">PEPCK</shortName>
        <ecNumber evidence="9">4.1.1.32</ecNumber>
    </recommendedName>
    <alternativeName>
        <fullName evidence="9">GTP-dependent phosphoenolpyruvate carboxykinase</fullName>
        <shortName evidence="9">GTP-PEPCK</shortName>
    </alternativeName>
</protein>
<dbReference type="EC" id="4.1.1.32" evidence="9"/>
<keyword evidence="6 9" id="KW-0342">GTP-binding</keyword>
<dbReference type="PANTHER" id="PTHR11561:SF0">
    <property type="entry name" value="PHOSPHOENOLPYRUVATE CARBOXYKINASE [GTP]-RELATED"/>
    <property type="match status" value="1"/>
</dbReference>
<keyword evidence="9" id="KW-0963">Cytoplasm</keyword>
<accession>A0ABS7SEJ2</accession>
<comment type="function">
    <text evidence="9">Catalyzes the conversion of oxaloacetate (OAA) to phosphoenolpyruvate (PEP), the rate-limiting step in the metabolic pathway that produces glucose from lactate and other precursors derived from the citric acid cycle.</text>
</comment>
<evidence type="ECO:0000313" key="12">
    <source>
        <dbReference type="EMBL" id="MBZ2198477.1"/>
    </source>
</evidence>
<dbReference type="InterPro" id="IPR035077">
    <property type="entry name" value="PEP_carboxykinase_GTP_C"/>
</dbReference>
<feature type="binding site" evidence="9">
    <location>
        <position position="285"/>
    </location>
    <ligand>
        <name>Mn(2+)</name>
        <dbReference type="ChEBI" id="CHEBI:29035"/>
    </ligand>
</feature>
<feature type="binding site" evidence="9">
    <location>
        <position position="459"/>
    </location>
    <ligand>
        <name>GTP</name>
        <dbReference type="ChEBI" id="CHEBI:37565"/>
    </ligand>
</feature>
<feature type="binding site" evidence="9">
    <location>
        <position position="307"/>
    </location>
    <ligand>
        <name>substrate</name>
    </ligand>
</feature>
<gene>
    <name evidence="9" type="primary">pckG</name>
    <name evidence="12" type="ORF">KCQ71_20160</name>
</gene>
<comment type="subcellular location">
    <subcellularLocation>
        <location evidence="9">Cytoplasm</location>
    </subcellularLocation>
</comment>
<proteinExistence type="inferred from homology"/>
<dbReference type="GO" id="GO:0004613">
    <property type="term" value="F:phosphoenolpyruvate carboxykinase (GTP) activity"/>
    <property type="evidence" value="ECO:0007669"/>
    <property type="project" value="UniProtKB-EC"/>
</dbReference>
<dbReference type="PIRSF" id="PIRSF001348">
    <property type="entry name" value="PEP_carboxykinase_GTP"/>
    <property type="match status" value="1"/>
</dbReference>
<feature type="domain" description="Phosphoenolpyruvate carboxykinase GTP-utilising N-terminal" evidence="11">
    <location>
        <begin position="54"/>
        <end position="277"/>
    </location>
</feature>
<evidence type="ECO:0000259" key="11">
    <source>
        <dbReference type="Pfam" id="PF17297"/>
    </source>
</evidence>
<feature type="active site" evidence="9">
    <location>
        <position position="309"/>
    </location>
</feature>
<feature type="binding site" evidence="9">
    <location>
        <begin position="256"/>
        <end position="258"/>
    </location>
    <ligand>
        <name>substrate</name>
    </ligand>
</feature>
<dbReference type="Gene3D" id="3.90.228.20">
    <property type="match status" value="1"/>
</dbReference>
<feature type="binding site" evidence="9">
    <location>
        <begin position="553"/>
        <end position="556"/>
    </location>
    <ligand>
        <name>GTP</name>
        <dbReference type="ChEBI" id="CHEBI:37565"/>
    </ligand>
</feature>
<keyword evidence="7 9" id="KW-0464">Manganese</keyword>
<keyword evidence="8 9" id="KW-0456">Lyase</keyword>
<evidence type="ECO:0000256" key="3">
    <source>
        <dbReference type="ARBA" id="ARBA00022723"/>
    </source>
</evidence>
<feature type="binding site" evidence="9">
    <location>
        <position position="265"/>
    </location>
    <ligand>
        <name>Mn(2+)</name>
        <dbReference type="ChEBI" id="CHEBI:29035"/>
    </ligand>
</feature>
<comment type="similarity">
    <text evidence="1 9">Belongs to the phosphoenolpyruvate carboxykinase [GTP] family.</text>
</comment>
<dbReference type="CDD" id="cd00819">
    <property type="entry name" value="PEPCK_GTP"/>
    <property type="match status" value="1"/>
</dbReference>
<evidence type="ECO:0000256" key="1">
    <source>
        <dbReference type="ARBA" id="ARBA00005796"/>
    </source>
</evidence>
<dbReference type="InterPro" id="IPR013035">
    <property type="entry name" value="PEP_carboxykinase_C"/>
</dbReference>
<comment type="subunit">
    <text evidence="9">Monomer.</text>
</comment>
<dbReference type="InterPro" id="IPR008209">
    <property type="entry name" value="PEP_carboxykinase_GTP"/>
</dbReference>
<evidence type="ECO:0000256" key="4">
    <source>
        <dbReference type="ARBA" id="ARBA00022741"/>
    </source>
</evidence>
<dbReference type="EMBL" id="JAGSHT010000020">
    <property type="protein sequence ID" value="MBZ2198477.1"/>
    <property type="molecule type" value="Genomic_DNA"/>
</dbReference>
<keyword evidence="3 9" id="KW-0479">Metal-binding</keyword>
<dbReference type="Pfam" id="PF00821">
    <property type="entry name" value="PEPCK_GTP"/>
    <property type="match status" value="1"/>
</dbReference>
<reference evidence="12 13" key="1">
    <citation type="submission" date="2021-04" db="EMBL/GenBank/DDBJ databases">
        <title>Ruania sp. nov., isolated from sandy soil of mangrove forest.</title>
        <authorList>
            <person name="Ge X."/>
            <person name="Huang R."/>
            <person name="Liu W."/>
        </authorList>
    </citation>
    <scope>NUCLEOTIDE SEQUENCE [LARGE SCALE GENOMIC DNA]</scope>
    <source>
        <strain evidence="12 13">N2-46</strain>
    </source>
</reference>
<comment type="pathway">
    <text evidence="9">Carbohydrate biosynthesis; gluconeogenesis.</text>
</comment>
<feature type="binding site" evidence="9">
    <location>
        <begin position="308"/>
        <end position="313"/>
    </location>
    <ligand>
        <name>GTP</name>
        <dbReference type="ChEBI" id="CHEBI:37565"/>
    </ligand>
</feature>
<keyword evidence="4 9" id="KW-0547">Nucleotide-binding</keyword>
<evidence type="ECO:0000259" key="10">
    <source>
        <dbReference type="Pfam" id="PF00821"/>
    </source>
</evidence>
<feature type="binding site" evidence="9">
    <location>
        <position position="113"/>
    </location>
    <ligand>
        <name>substrate</name>
    </ligand>
</feature>
<dbReference type="Gene3D" id="3.40.449.10">
    <property type="entry name" value="Phosphoenolpyruvate Carboxykinase, domain 1"/>
    <property type="match status" value="1"/>
</dbReference>